<dbReference type="EMBL" id="MN739730">
    <property type="protein sequence ID" value="QHT23237.1"/>
    <property type="molecule type" value="Genomic_DNA"/>
</dbReference>
<evidence type="ECO:0000313" key="2">
    <source>
        <dbReference type="EMBL" id="QHT23237.1"/>
    </source>
</evidence>
<accession>A0A6C0E262</accession>
<organism evidence="2">
    <name type="scientific">viral metagenome</name>
    <dbReference type="NCBI Taxonomy" id="1070528"/>
    <lineage>
        <taxon>unclassified sequences</taxon>
        <taxon>metagenomes</taxon>
        <taxon>organismal metagenomes</taxon>
    </lineage>
</organism>
<sequence>MNNKLKFISIKIQYYKSNITTPIYNMINTNTDMNSPAYQREKKQTFWICVVVIIIVILFLVFL</sequence>
<name>A0A6C0E262_9ZZZZ</name>
<protein>
    <submittedName>
        <fullName evidence="2">Uncharacterized protein</fullName>
    </submittedName>
</protein>
<feature type="transmembrane region" description="Helical" evidence="1">
    <location>
        <begin position="45"/>
        <end position="62"/>
    </location>
</feature>
<proteinExistence type="predicted"/>
<reference evidence="2" key="1">
    <citation type="journal article" date="2020" name="Nature">
        <title>Giant virus diversity and host interactions through global metagenomics.</title>
        <authorList>
            <person name="Schulz F."/>
            <person name="Roux S."/>
            <person name="Paez-Espino D."/>
            <person name="Jungbluth S."/>
            <person name="Walsh D.A."/>
            <person name="Denef V.J."/>
            <person name="McMahon K.D."/>
            <person name="Konstantinidis K.T."/>
            <person name="Eloe-Fadrosh E.A."/>
            <person name="Kyrpides N.C."/>
            <person name="Woyke T."/>
        </authorList>
    </citation>
    <scope>NUCLEOTIDE SEQUENCE</scope>
    <source>
        <strain evidence="2">GVMAG-M-3300023179-116</strain>
    </source>
</reference>
<keyword evidence="1" id="KW-0472">Membrane</keyword>
<evidence type="ECO:0000256" key="1">
    <source>
        <dbReference type="SAM" id="Phobius"/>
    </source>
</evidence>
<keyword evidence="1" id="KW-1133">Transmembrane helix</keyword>
<keyword evidence="1" id="KW-0812">Transmembrane</keyword>
<dbReference type="AlphaFoldDB" id="A0A6C0E262"/>